<protein>
    <submittedName>
        <fullName evidence="2">Uncharacterized protein</fullName>
    </submittedName>
</protein>
<keyword evidence="3" id="KW-1185">Reference proteome</keyword>
<dbReference type="AlphaFoldDB" id="A0A5N6TQC5"/>
<reference evidence="2 3" key="1">
    <citation type="submission" date="2019-04" db="EMBL/GenBank/DDBJ databases">
        <title>Friends and foes A comparative genomics study of 23 Aspergillus species from section Flavi.</title>
        <authorList>
            <consortium name="DOE Joint Genome Institute"/>
            <person name="Kjaerbolling I."/>
            <person name="Vesth T."/>
            <person name="Frisvad J.C."/>
            <person name="Nybo J.L."/>
            <person name="Theobald S."/>
            <person name="Kildgaard S."/>
            <person name="Isbrandt T."/>
            <person name="Kuo A."/>
            <person name="Sato A."/>
            <person name="Lyhne E.K."/>
            <person name="Kogle M.E."/>
            <person name="Wiebenga A."/>
            <person name="Kun R.S."/>
            <person name="Lubbers R.J."/>
            <person name="Makela M.R."/>
            <person name="Barry K."/>
            <person name="Chovatia M."/>
            <person name="Clum A."/>
            <person name="Daum C."/>
            <person name="Haridas S."/>
            <person name="He G."/>
            <person name="LaButti K."/>
            <person name="Lipzen A."/>
            <person name="Mondo S."/>
            <person name="Riley R."/>
            <person name="Salamov A."/>
            <person name="Simmons B.A."/>
            <person name="Magnuson J.K."/>
            <person name="Henrissat B."/>
            <person name="Mortensen U.H."/>
            <person name="Larsen T.O."/>
            <person name="Devries R.P."/>
            <person name="Grigoriev I.V."/>
            <person name="Machida M."/>
            <person name="Baker S.E."/>
            <person name="Andersen M.R."/>
        </authorList>
    </citation>
    <scope>NUCLEOTIDE SEQUENCE [LARGE SCALE GENOMIC DNA]</scope>
    <source>
        <strain evidence="2 3">IBT 18842</strain>
    </source>
</reference>
<evidence type="ECO:0000313" key="3">
    <source>
        <dbReference type="Proteomes" id="UP000325780"/>
    </source>
</evidence>
<accession>A0A5N6TQC5</accession>
<dbReference type="Proteomes" id="UP000325780">
    <property type="component" value="Unassembled WGS sequence"/>
</dbReference>
<evidence type="ECO:0000313" key="2">
    <source>
        <dbReference type="EMBL" id="KAE8148500.1"/>
    </source>
</evidence>
<feature type="region of interest" description="Disordered" evidence="1">
    <location>
        <begin position="183"/>
        <end position="218"/>
    </location>
</feature>
<proteinExistence type="predicted"/>
<dbReference type="OrthoDB" id="3508621at2759"/>
<sequence>MSDNDLALRIRDTRAWNMLAKKHGVENRSIHQLQRYSSASKITGPQYLALRAVWNFQRYGQFNPSEWGIKGVGTARTLLSKLPHLLEFLRQIPEKVPLDNIIPVDTNLGVLMLNWYYQQLILWGESYEDPESNLNFLAPATRARSQRSGGTSPPQTPTRPGASHGKALSDLVKQLKLGAAEGEPLSPNTADLLNSPETPFDDLEADPDYENTDPVDKGKFPRVSDENVVNSFLVYLANAITLPFNEIKGHWSQERKGFVVVIIEVKPMTRNESPRVMLQETAQIVAWIYAEPDNIQGKTRTERFRRFLLCQNRHEIYLVVADYDADYVDYVTNPGRDSECQSFLKMNQLGPWSIADPADIMTIATVILAMTMQFGNGETFI</sequence>
<feature type="compositionally biased region" description="Acidic residues" evidence="1">
    <location>
        <begin position="199"/>
        <end position="213"/>
    </location>
</feature>
<dbReference type="EMBL" id="ML742158">
    <property type="protein sequence ID" value="KAE8148500.1"/>
    <property type="molecule type" value="Genomic_DNA"/>
</dbReference>
<gene>
    <name evidence="2" type="ORF">BDV25DRAFT_168393</name>
</gene>
<name>A0A5N6TQC5_ASPAV</name>
<feature type="region of interest" description="Disordered" evidence="1">
    <location>
        <begin position="141"/>
        <end position="165"/>
    </location>
</feature>
<feature type="compositionally biased region" description="Polar residues" evidence="1">
    <location>
        <begin position="186"/>
        <end position="197"/>
    </location>
</feature>
<organism evidence="2 3">
    <name type="scientific">Aspergillus avenaceus</name>
    <dbReference type="NCBI Taxonomy" id="36643"/>
    <lineage>
        <taxon>Eukaryota</taxon>
        <taxon>Fungi</taxon>
        <taxon>Dikarya</taxon>
        <taxon>Ascomycota</taxon>
        <taxon>Pezizomycotina</taxon>
        <taxon>Eurotiomycetes</taxon>
        <taxon>Eurotiomycetidae</taxon>
        <taxon>Eurotiales</taxon>
        <taxon>Aspergillaceae</taxon>
        <taxon>Aspergillus</taxon>
        <taxon>Aspergillus subgen. Circumdati</taxon>
    </lineage>
</organism>
<evidence type="ECO:0000256" key="1">
    <source>
        <dbReference type="SAM" id="MobiDB-lite"/>
    </source>
</evidence>